<name>A0AA41R5I0_9BACT</name>
<gene>
    <name evidence="1" type="ORF">MRX98_12415</name>
</gene>
<accession>A0AA41R5I0</accession>
<evidence type="ECO:0000313" key="1">
    <source>
        <dbReference type="EMBL" id="MCJ8501380.1"/>
    </source>
</evidence>
<dbReference type="SUPFAM" id="SSF103642">
    <property type="entry name" value="Sec-C motif"/>
    <property type="match status" value="1"/>
</dbReference>
<dbReference type="Pfam" id="PF25948">
    <property type="entry name" value="DUF7986"/>
    <property type="match status" value="1"/>
</dbReference>
<evidence type="ECO:0000313" key="2">
    <source>
        <dbReference type="Proteomes" id="UP001165427"/>
    </source>
</evidence>
<organism evidence="1 2">
    <name type="scientific">Desulfatitalea alkaliphila</name>
    <dbReference type="NCBI Taxonomy" id="2929485"/>
    <lineage>
        <taxon>Bacteria</taxon>
        <taxon>Pseudomonadati</taxon>
        <taxon>Thermodesulfobacteriota</taxon>
        <taxon>Desulfobacteria</taxon>
        <taxon>Desulfobacterales</taxon>
        <taxon>Desulfosarcinaceae</taxon>
        <taxon>Desulfatitalea</taxon>
    </lineage>
</organism>
<dbReference type="Proteomes" id="UP001165427">
    <property type="component" value="Unassembled WGS sequence"/>
</dbReference>
<dbReference type="Gene3D" id="3.10.450.50">
    <property type="match status" value="1"/>
</dbReference>
<dbReference type="Pfam" id="PF02810">
    <property type="entry name" value="SEC-C"/>
    <property type="match status" value="1"/>
</dbReference>
<keyword evidence="2" id="KW-1185">Reference proteome</keyword>
<sequence>MKTGRNDPCPCGSGKKFKKCCIHKAVIPAETVHYRRLSEAHDRLIERMSDFAERKIGGPAMSLALNEFMNWPETDEGFDSDEIERIAPIFWPWFLFNWEYEADAEDDPEFQLDLPEETTIAEMFREARGEKLDSLELRVLDAINREPYSFWDVRHVEKGQGMTLHDMLRDFQINVVERAGSEFLRPGDAIFGRAVGIDGVGMLFGLGPSMIPPDRKPHIIQIRKFLQRSEYPITNETLWEHDIEIRDLYFQLAHAQHTPPRMTNTDGDPLEFHKLVFEVDSADEAFTKLQTLCVTQSAAELAADAERDAAGRVTRAEIPWDRSGHKASAALPNTLLGHIRIQGRRITAEVNSAERAATLRHEIETRLGTAARFKLDEIQDMEAMMASMNAGGSGAPQSAAEQEALMQMPEVQDQLKQFITQHWTTWVDHPLPALGGLTPREAVKTKEGRESVDALLQSAERADGTDPLTARANREGTRLAREILGLKPQEE</sequence>
<dbReference type="EMBL" id="JALJRB010000013">
    <property type="protein sequence ID" value="MCJ8501380.1"/>
    <property type="molecule type" value="Genomic_DNA"/>
</dbReference>
<proteinExistence type="predicted"/>
<dbReference type="AlphaFoldDB" id="A0AA41R5I0"/>
<dbReference type="InterPro" id="IPR058292">
    <property type="entry name" value="DUF7986"/>
</dbReference>
<dbReference type="InterPro" id="IPR004027">
    <property type="entry name" value="SEC_C_motif"/>
</dbReference>
<protein>
    <submittedName>
        <fullName evidence="1">SEC-C domain-containing protein</fullName>
    </submittedName>
</protein>
<reference evidence="1" key="1">
    <citation type="submission" date="2022-04" db="EMBL/GenBank/DDBJ databases">
        <title>Desulfatitalea alkaliphila sp. nov., a novel anaerobic sulfate-reducing bacterium isolated from terrestrial mud volcano, Taman Peninsula, Russia.</title>
        <authorList>
            <person name="Khomyakova M.A."/>
            <person name="Merkel A.Y."/>
            <person name="Slobodkin A.I."/>
        </authorList>
    </citation>
    <scope>NUCLEOTIDE SEQUENCE</scope>
    <source>
        <strain evidence="1">M08but</strain>
    </source>
</reference>
<dbReference type="RefSeq" id="WP_246908879.1">
    <property type="nucleotide sequence ID" value="NZ_JALJRB010000013.1"/>
</dbReference>
<comment type="caution">
    <text evidence="1">The sequence shown here is derived from an EMBL/GenBank/DDBJ whole genome shotgun (WGS) entry which is preliminary data.</text>
</comment>